<dbReference type="RefSeq" id="XP_066667906.1">
    <property type="nucleotide sequence ID" value="XM_066812564.1"/>
</dbReference>
<dbReference type="GeneID" id="92045624"/>
<sequence>MFTTGAAPEVRGKPVVEGGWSSKTPVRLCMDSYSAAERSVSIQLVFRDVVIPDESSTINMDLFRRHTHEKRGSVMLWLGWIIGWPWKFCLARGRSTSTLTTNSWRSYDGPNARDLQCHKRKYSAGRQDYLVSRDGAPWTRASFGDLYGAQPRTLRKSSDYR</sequence>
<gene>
    <name evidence="1" type="ORF">PG997_008249</name>
</gene>
<dbReference type="EMBL" id="JAQQWN010000006">
    <property type="protein sequence ID" value="KAK8080431.1"/>
    <property type="molecule type" value="Genomic_DNA"/>
</dbReference>
<name>A0ABR1WAB7_9PEZI</name>
<evidence type="ECO:0000313" key="1">
    <source>
        <dbReference type="EMBL" id="KAK8080431.1"/>
    </source>
</evidence>
<evidence type="ECO:0000313" key="2">
    <source>
        <dbReference type="Proteomes" id="UP001433268"/>
    </source>
</evidence>
<keyword evidence="2" id="KW-1185">Reference proteome</keyword>
<comment type="caution">
    <text evidence="1">The sequence shown here is derived from an EMBL/GenBank/DDBJ whole genome shotgun (WGS) entry which is preliminary data.</text>
</comment>
<dbReference type="Proteomes" id="UP001433268">
    <property type="component" value="Unassembled WGS sequence"/>
</dbReference>
<reference evidence="1 2" key="1">
    <citation type="submission" date="2023-01" db="EMBL/GenBank/DDBJ databases">
        <title>Analysis of 21 Apiospora genomes using comparative genomics revels a genus with tremendous synthesis potential of carbohydrate active enzymes and secondary metabolites.</title>
        <authorList>
            <person name="Sorensen T."/>
        </authorList>
    </citation>
    <scope>NUCLEOTIDE SEQUENCE [LARGE SCALE GENOMIC DNA]</scope>
    <source>
        <strain evidence="1 2">CBS 114990</strain>
    </source>
</reference>
<proteinExistence type="predicted"/>
<organism evidence="1 2">
    <name type="scientific">Apiospora hydei</name>
    <dbReference type="NCBI Taxonomy" id="1337664"/>
    <lineage>
        <taxon>Eukaryota</taxon>
        <taxon>Fungi</taxon>
        <taxon>Dikarya</taxon>
        <taxon>Ascomycota</taxon>
        <taxon>Pezizomycotina</taxon>
        <taxon>Sordariomycetes</taxon>
        <taxon>Xylariomycetidae</taxon>
        <taxon>Amphisphaeriales</taxon>
        <taxon>Apiosporaceae</taxon>
        <taxon>Apiospora</taxon>
    </lineage>
</organism>
<protein>
    <submittedName>
        <fullName evidence="1">Uncharacterized protein</fullName>
    </submittedName>
</protein>
<accession>A0ABR1WAB7</accession>